<dbReference type="GO" id="GO:0009253">
    <property type="term" value="P:peptidoglycan catabolic process"/>
    <property type="evidence" value="ECO:0007669"/>
    <property type="project" value="InterPro"/>
</dbReference>
<proteinExistence type="inferred from homology"/>
<comment type="subcellular location">
    <subcellularLocation>
        <location evidence="2">Secreted</location>
    </subcellularLocation>
</comment>
<keyword evidence="5" id="KW-0964">Secreted</keyword>
<comment type="similarity">
    <text evidence="3">Belongs to the glycosyl hydrolase 25 family.</text>
</comment>
<organism evidence="12 13">
    <name type="scientific">Subtercola boreus</name>
    <dbReference type="NCBI Taxonomy" id="120213"/>
    <lineage>
        <taxon>Bacteria</taxon>
        <taxon>Bacillati</taxon>
        <taxon>Actinomycetota</taxon>
        <taxon>Actinomycetes</taxon>
        <taxon>Micrococcales</taxon>
        <taxon>Microbacteriaceae</taxon>
        <taxon>Subtercola</taxon>
    </lineage>
</organism>
<dbReference type="PROSITE" id="PS51904">
    <property type="entry name" value="GLYCOSYL_HYDROL_F25_2"/>
    <property type="match status" value="1"/>
</dbReference>
<dbReference type="InterPro" id="IPR038255">
    <property type="entry name" value="PBS_linker_sf"/>
</dbReference>
<dbReference type="GO" id="GO:0005576">
    <property type="term" value="C:extracellular region"/>
    <property type="evidence" value="ECO:0007669"/>
    <property type="project" value="UniProtKB-SubCell"/>
</dbReference>
<evidence type="ECO:0000256" key="1">
    <source>
        <dbReference type="ARBA" id="ARBA00000632"/>
    </source>
</evidence>
<dbReference type="Gene3D" id="3.20.20.80">
    <property type="entry name" value="Glycosidases"/>
    <property type="match status" value="1"/>
</dbReference>
<evidence type="ECO:0000313" key="12">
    <source>
        <dbReference type="EMBL" id="RFA26933.1"/>
    </source>
</evidence>
<gene>
    <name evidence="12" type="ORF">B7R25_09325</name>
</gene>
<keyword evidence="6" id="KW-0929">Antimicrobial</keyword>
<dbReference type="GO" id="GO:0042742">
    <property type="term" value="P:defense response to bacterium"/>
    <property type="evidence" value="ECO:0007669"/>
    <property type="project" value="UniProtKB-KW"/>
</dbReference>
<evidence type="ECO:0000256" key="10">
    <source>
        <dbReference type="ARBA" id="ARBA00023295"/>
    </source>
</evidence>
<evidence type="ECO:0000313" key="13">
    <source>
        <dbReference type="Proteomes" id="UP000257080"/>
    </source>
</evidence>
<evidence type="ECO:0000256" key="5">
    <source>
        <dbReference type="ARBA" id="ARBA00022525"/>
    </source>
</evidence>
<dbReference type="GO" id="GO:0016052">
    <property type="term" value="P:carbohydrate catabolic process"/>
    <property type="evidence" value="ECO:0007669"/>
    <property type="project" value="TreeGrafter"/>
</dbReference>
<dbReference type="SMART" id="SM00641">
    <property type="entry name" value="Glyco_25"/>
    <property type="match status" value="1"/>
</dbReference>
<evidence type="ECO:0000256" key="4">
    <source>
        <dbReference type="ARBA" id="ARBA00012732"/>
    </source>
</evidence>
<dbReference type="InterPro" id="IPR017853">
    <property type="entry name" value="GH"/>
</dbReference>
<dbReference type="FunFam" id="3.20.20.80:FF:000060">
    <property type="entry name" value="Lysozyme M1"/>
    <property type="match status" value="1"/>
</dbReference>
<dbReference type="AlphaFoldDB" id="A0A3E0W9Z1"/>
<dbReference type="OrthoDB" id="287365at2"/>
<dbReference type="InterPro" id="IPR002053">
    <property type="entry name" value="Glyco_hydro_25"/>
</dbReference>
<dbReference type="EC" id="3.2.1.17" evidence="4"/>
<comment type="function">
    <text evidence="11">This enzyme has both lysozyme (acetylmuramidase) and diacetylmuramidase activities.</text>
</comment>
<dbReference type="GO" id="GO:0003796">
    <property type="term" value="F:lysozyme activity"/>
    <property type="evidence" value="ECO:0007669"/>
    <property type="project" value="UniProtKB-EC"/>
</dbReference>
<dbReference type="Proteomes" id="UP000257080">
    <property type="component" value="Unassembled WGS sequence"/>
</dbReference>
<dbReference type="Pfam" id="PF01183">
    <property type="entry name" value="Glyco_hydro_25"/>
    <property type="match status" value="1"/>
</dbReference>
<dbReference type="CDD" id="cd06412">
    <property type="entry name" value="GH25_CH-type"/>
    <property type="match status" value="1"/>
</dbReference>
<evidence type="ECO:0000256" key="6">
    <source>
        <dbReference type="ARBA" id="ARBA00022529"/>
    </source>
</evidence>
<dbReference type="InterPro" id="IPR018077">
    <property type="entry name" value="Glyco_hydro_fam25_subgr"/>
</dbReference>
<dbReference type="GO" id="GO:0031640">
    <property type="term" value="P:killing of cells of another organism"/>
    <property type="evidence" value="ECO:0007669"/>
    <property type="project" value="UniProtKB-KW"/>
</dbReference>
<comment type="catalytic activity">
    <reaction evidence="1">
        <text>Hydrolysis of (1-&gt;4)-beta-linkages between N-acetylmuramic acid and N-acetyl-D-glucosamine residues in a peptidoglycan and between N-acetyl-D-glucosamine residues in chitodextrins.</text>
        <dbReference type="EC" id="3.2.1.17"/>
    </reaction>
</comment>
<evidence type="ECO:0000256" key="3">
    <source>
        <dbReference type="ARBA" id="ARBA00010646"/>
    </source>
</evidence>
<protein>
    <recommendedName>
        <fullName evidence="4">lysozyme</fullName>
        <ecNumber evidence="4">3.2.1.17</ecNumber>
    </recommendedName>
</protein>
<keyword evidence="8" id="KW-0378">Hydrolase</keyword>
<dbReference type="PANTHER" id="PTHR34135">
    <property type="entry name" value="LYSOZYME"/>
    <property type="match status" value="1"/>
</dbReference>
<keyword evidence="10" id="KW-0326">Glycosidase</keyword>
<dbReference type="GO" id="GO:0016998">
    <property type="term" value="P:cell wall macromolecule catabolic process"/>
    <property type="evidence" value="ECO:0007669"/>
    <property type="project" value="InterPro"/>
</dbReference>
<comment type="caution">
    <text evidence="12">The sequence shown here is derived from an EMBL/GenBank/DDBJ whole genome shotgun (WGS) entry which is preliminary data.</text>
</comment>
<dbReference type="Gene3D" id="1.10.3130.20">
    <property type="entry name" value="Phycobilisome linker domain"/>
    <property type="match status" value="1"/>
</dbReference>
<evidence type="ECO:0000256" key="11">
    <source>
        <dbReference type="ARBA" id="ARBA00055588"/>
    </source>
</evidence>
<dbReference type="EMBL" id="NBXE01000022">
    <property type="protein sequence ID" value="RFA26933.1"/>
    <property type="molecule type" value="Genomic_DNA"/>
</dbReference>
<keyword evidence="7" id="KW-0081">Bacteriolytic enzyme</keyword>
<evidence type="ECO:0000256" key="8">
    <source>
        <dbReference type="ARBA" id="ARBA00022801"/>
    </source>
</evidence>
<dbReference type="PANTHER" id="PTHR34135:SF2">
    <property type="entry name" value="LYSOZYME"/>
    <property type="match status" value="1"/>
</dbReference>
<dbReference type="SUPFAM" id="SSF51445">
    <property type="entry name" value="(Trans)glycosidases"/>
    <property type="match status" value="1"/>
</dbReference>
<evidence type="ECO:0000256" key="2">
    <source>
        <dbReference type="ARBA" id="ARBA00004613"/>
    </source>
</evidence>
<accession>A0A3E0W9Z1</accession>
<reference evidence="12 13" key="1">
    <citation type="submission" date="2017-04" db="EMBL/GenBank/DDBJ databases">
        <title>Comparative genome analysis of Subtercola boreus.</title>
        <authorList>
            <person name="Cho Y.-J."/>
            <person name="Cho A."/>
            <person name="Kim O.-S."/>
            <person name="Lee J.-I."/>
        </authorList>
    </citation>
    <scope>NUCLEOTIDE SEQUENCE [LARGE SCALE GENOMIC DNA]</scope>
    <source>
        <strain evidence="12 13">P28004</strain>
    </source>
</reference>
<evidence type="ECO:0000256" key="7">
    <source>
        <dbReference type="ARBA" id="ARBA00022638"/>
    </source>
</evidence>
<keyword evidence="9" id="KW-1015">Disulfide bond</keyword>
<sequence>MDVSGWQPNVDWKTAWADGARFVYIKTTESNDYASSHFSRQWSGATSVGMVRGAYHFANPYESTGAVQANWFVDHGGTWSADGRTLPPMLDIEYDPYTGSDGTNSCYGLSQPVMSAWIREFSNTVQARTGVVPAIYSTTNWWKLCTGNDPSFGSNPLFVARWPEDLADGPGTLPAGWGDFSLWQYASAGTFPGDQDLFNGDYSKLHFWEGFLATGSPRSSIAGGFVDSAEYRLLRIDAAYRDILGRGAEESGRQGWLGVMQNGGITTDDIETTLYSSEEYYLKHGGTDTSYARALYDTLLGRDGSQSDYAFWAALVAQHGRAWVTAQFWNCTETIGKRVGAMYDRYLGRQPDAGGLAGWVTLGLRVGDSGVRSGLTSSDEYFARAQSGH</sequence>
<evidence type="ECO:0000256" key="9">
    <source>
        <dbReference type="ARBA" id="ARBA00023157"/>
    </source>
</evidence>
<name>A0A3E0W9Z1_9MICO</name>